<protein>
    <recommendedName>
        <fullName evidence="4">F-box domain-containing protein</fullName>
    </recommendedName>
</protein>
<evidence type="ECO:0008006" key="4">
    <source>
        <dbReference type="Google" id="ProtNLM"/>
    </source>
</evidence>
<feature type="compositionally biased region" description="Polar residues" evidence="1">
    <location>
        <begin position="705"/>
        <end position="723"/>
    </location>
</feature>
<proteinExistence type="predicted"/>
<dbReference type="RefSeq" id="XP_070892629.1">
    <property type="nucleotide sequence ID" value="XM_071042152.1"/>
</dbReference>
<evidence type="ECO:0000256" key="1">
    <source>
        <dbReference type="SAM" id="MobiDB-lite"/>
    </source>
</evidence>
<dbReference type="EMBL" id="JBFXLR010000095">
    <property type="protein sequence ID" value="KAL2837616.1"/>
    <property type="molecule type" value="Genomic_DNA"/>
</dbReference>
<evidence type="ECO:0000313" key="2">
    <source>
        <dbReference type="EMBL" id="KAL2837616.1"/>
    </source>
</evidence>
<reference evidence="2 3" key="1">
    <citation type="submission" date="2024-07" db="EMBL/GenBank/DDBJ databases">
        <title>Section-level genome sequencing and comparative genomics of Aspergillus sections Usti and Cavernicolus.</title>
        <authorList>
            <consortium name="Lawrence Berkeley National Laboratory"/>
            <person name="Nybo J.L."/>
            <person name="Vesth T.C."/>
            <person name="Theobald S."/>
            <person name="Frisvad J.C."/>
            <person name="Larsen T.O."/>
            <person name="Kjaerboelling I."/>
            <person name="Rothschild-Mancinelli K."/>
            <person name="Lyhne E.K."/>
            <person name="Kogle M.E."/>
            <person name="Barry K."/>
            <person name="Clum A."/>
            <person name="Na H."/>
            <person name="Ledsgaard L."/>
            <person name="Lin J."/>
            <person name="Lipzen A."/>
            <person name="Kuo A."/>
            <person name="Riley R."/>
            <person name="Mondo S."/>
            <person name="LaButti K."/>
            <person name="Haridas S."/>
            <person name="Pangalinan J."/>
            <person name="Salamov A.A."/>
            <person name="Simmons B.A."/>
            <person name="Magnuson J.K."/>
            <person name="Chen J."/>
            <person name="Drula E."/>
            <person name="Henrissat B."/>
            <person name="Wiebenga A."/>
            <person name="Lubbers R.J."/>
            <person name="Gomes A.C."/>
            <person name="Macurrencykelacurrency M.R."/>
            <person name="Stajich J."/>
            <person name="Grigoriev I.V."/>
            <person name="Mortensen U.H."/>
            <person name="De vries R.P."/>
            <person name="Baker S.E."/>
            <person name="Andersen M.R."/>
        </authorList>
    </citation>
    <scope>NUCLEOTIDE SEQUENCE [LARGE SCALE GENOMIC DNA]</scope>
    <source>
        <strain evidence="2 3">CBS 756.74</strain>
    </source>
</reference>
<keyword evidence="3" id="KW-1185">Reference proteome</keyword>
<organism evidence="2 3">
    <name type="scientific">Aspergillus pseudodeflectus</name>
    <dbReference type="NCBI Taxonomy" id="176178"/>
    <lineage>
        <taxon>Eukaryota</taxon>
        <taxon>Fungi</taxon>
        <taxon>Dikarya</taxon>
        <taxon>Ascomycota</taxon>
        <taxon>Pezizomycotina</taxon>
        <taxon>Eurotiomycetes</taxon>
        <taxon>Eurotiomycetidae</taxon>
        <taxon>Eurotiales</taxon>
        <taxon>Aspergillaceae</taxon>
        <taxon>Aspergillus</taxon>
        <taxon>Aspergillus subgen. Nidulantes</taxon>
    </lineage>
</organism>
<gene>
    <name evidence="2" type="ORF">BJX68DRAFT_249651</name>
</gene>
<dbReference type="Proteomes" id="UP001610444">
    <property type="component" value="Unassembled WGS sequence"/>
</dbReference>
<sequence length="787" mass="89257">MRGLLDLPVEIFDQVLSLALTDPHSSQLCDFALVNRAWHSRTTVQVYSSWAYNGTRHSFKQLWLFLRTILSNRHLASLVRRVHIGNWGVNPYALLGHEADYSLHEDDISLTRQAINQAKATRIESTMISDIRQGDRRPLMALLLASLPNLLVIRAHVPRDDPYLAAVLQQALDQPTHERGTPGPLSQLRDVYVFTEVSVPAEIPLEYLSDIPAAPLRLDVIWPMLFLRSMRKLHLYDLEADGIATLIQKHQDHQTTYINDLLVRTLEESSFQPADLKALIRLPRALLKFSLFIDDQRPHLRKVPSKISNTDIWEALHEHQKEVQYLDIFRAGGQGRNNERPLGHLKSLQGFTRLREIRGQLLHLTGVGTNAVPNEANPLLKDTLPGSLEALRLYWNGNSIRSRSAIAKQIQELVMEGSHPLLGSITLEDEALTQATVGYEDPNGRTDVGRLLLQSRVRFESRGACLEPMTTLPDFWCPVPRAGHCIKFWGDMHEMRLDGNGRFCNMMQRISPIDEEEDDIPYLPYSRKIHVSPFTTHTGDTTRPGYMVFENYTPIPLPPLLLFVIYFTHPDTVPSATDLQGLYKALTGYEEDVYPRLDVYFLPGATEMDCLAHYAGEQSARGSYKAQIARFQELRSGSSLGLPSPPAPPGQLPGMMLIDDKYPSTKDRGILFICTEKNWRDGQQTLCYVRFHSPELLPGTIATGDASSGNGKSHGTETTAQQNERGHRQPLTVSAIHREQKSINRESPVYEEVEAVDRYIAEVSYEANDVLERVWREATYYRWTNWA</sequence>
<evidence type="ECO:0000313" key="3">
    <source>
        <dbReference type="Proteomes" id="UP001610444"/>
    </source>
</evidence>
<comment type="caution">
    <text evidence="2">The sequence shown here is derived from an EMBL/GenBank/DDBJ whole genome shotgun (WGS) entry which is preliminary data.</text>
</comment>
<name>A0ABR4JC38_9EURO</name>
<accession>A0ABR4JC38</accession>
<dbReference type="GeneID" id="98157316"/>
<feature type="region of interest" description="Disordered" evidence="1">
    <location>
        <begin position="700"/>
        <end position="729"/>
    </location>
</feature>